<sequence length="206" mass="23210">MAISKPDVNSGHGFRRTNLCGKDQESRLMLKHGELLRSTLMNGHLQWLGYLSSTGVYGHSGGAWVDEDYPANPTTELGRLRLSAEKGWLNLGRDLGISAQVFRLGGIYGPGRRNVYNVVDDDPAPREEVFAYAWDLVEKKWPGLLKHRKPRENTESSNEKGSSRGEKRVSNARMKKELGVRLWHPSYKSGLQSIINQMDQPYQCSP</sequence>
<accession>A0ACB8KWM0</accession>
<protein>
    <submittedName>
        <fullName evidence="1">Epimerase domain-containing protein</fullName>
    </submittedName>
</protein>
<evidence type="ECO:0000313" key="1">
    <source>
        <dbReference type="EMBL" id="KAH9758825.1"/>
    </source>
</evidence>
<evidence type="ECO:0000313" key="2">
    <source>
        <dbReference type="Proteomes" id="UP000829398"/>
    </source>
</evidence>
<dbReference type="Proteomes" id="UP000829398">
    <property type="component" value="Chromosome 5"/>
</dbReference>
<dbReference type="EMBL" id="CM039174">
    <property type="protein sequence ID" value="KAH9758825.1"/>
    <property type="molecule type" value="Genomic_DNA"/>
</dbReference>
<reference evidence="2" key="1">
    <citation type="journal article" date="2023" name="Hortic. Res.">
        <title>A chromosome-level phased genome enabling allele-level studies in sweet orange: a case study on citrus Huanglongbing tolerance.</title>
        <authorList>
            <person name="Wu B."/>
            <person name="Yu Q."/>
            <person name="Deng Z."/>
            <person name="Duan Y."/>
            <person name="Luo F."/>
            <person name="Gmitter F. Jr."/>
        </authorList>
    </citation>
    <scope>NUCLEOTIDE SEQUENCE [LARGE SCALE GENOMIC DNA]</scope>
    <source>
        <strain evidence="2">cv. Valencia</strain>
    </source>
</reference>
<name>A0ACB8KWM0_CITSI</name>
<proteinExistence type="predicted"/>
<gene>
    <name evidence="1" type="ORF">KPL71_016810</name>
</gene>
<comment type="caution">
    <text evidence="1">The sequence shown here is derived from an EMBL/GenBank/DDBJ whole genome shotgun (WGS) entry which is preliminary data.</text>
</comment>
<keyword evidence="2" id="KW-1185">Reference proteome</keyword>
<organism evidence="1 2">
    <name type="scientific">Citrus sinensis</name>
    <name type="common">Sweet orange</name>
    <name type="synonym">Citrus aurantium var. sinensis</name>
    <dbReference type="NCBI Taxonomy" id="2711"/>
    <lineage>
        <taxon>Eukaryota</taxon>
        <taxon>Viridiplantae</taxon>
        <taxon>Streptophyta</taxon>
        <taxon>Embryophyta</taxon>
        <taxon>Tracheophyta</taxon>
        <taxon>Spermatophyta</taxon>
        <taxon>Magnoliopsida</taxon>
        <taxon>eudicotyledons</taxon>
        <taxon>Gunneridae</taxon>
        <taxon>Pentapetalae</taxon>
        <taxon>rosids</taxon>
        <taxon>malvids</taxon>
        <taxon>Sapindales</taxon>
        <taxon>Rutaceae</taxon>
        <taxon>Aurantioideae</taxon>
        <taxon>Citrus</taxon>
    </lineage>
</organism>